<protein>
    <recommendedName>
        <fullName evidence="5">Glycine amidinotransferase</fullName>
        <ecNumber evidence="5">2.1.4.1</ecNumber>
    </recommendedName>
    <alternativeName>
        <fullName evidence="5">L-arginine:glycine amidinotransferase</fullName>
    </alternativeName>
</protein>
<keyword evidence="3 5" id="KW-0808">Transferase</keyword>
<evidence type="ECO:0000256" key="3">
    <source>
        <dbReference type="ARBA" id="ARBA00022679"/>
    </source>
</evidence>
<dbReference type="EMBL" id="GEEE01018842">
    <property type="protein sequence ID" value="JAP44383.1"/>
    <property type="molecule type" value="Transcribed_RNA"/>
</dbReference>
<evidence type="ECO:0000313" key="6">
    <source>
        <dbReference type="EMBL" id="JAP44383.1"/>
    </source>
</evidence>
<feature type="active site" evidence="4">
    <location>
        <position position="315"/>
    </location>
</feature>
<dbReference type="GO" id="GO:0005743">
    <property type="term" value="C:mitochondrial inner membrane"/>
    <property type="evidence" value="ECO:0007669"/>
    <property type="project" value="UniProtKB-SubCell"/>
</dbReference>
<accession>A0A0X3NYE3</accession>
<dbReference type="AlphaFoldDB" id="A0A0X3NYE3"/>
<reference evidence="6" key="1">
    <citation type="submission" date="2016-01" db="EMBL/GenBank/DDBJ databases">
        <title>Reference transcriptome for the parasite Schistocephalus solidus: insights into the molecular evolution of parasitism.</title>
        <authorList>
            <person name="Hebert F.O."/>
            <person name="Grambauer S."/>
            <person name="Barber I."/>
            <person name="Landry C.R."/>
            <person name="Aubin-Horth N."/>
        </authorList>
    </citation>
    <scope>NUCLEOTIDE SEQUENCE</scope>
</reference>
<evidence type="ECO:0000256" key="2">
    <source>
        <dbReference type="ARBA" id="ARBA00006943"/>
    </source>
</evidence>
<dbReference type="SUPFAM" id="SSF55909">
    <property type="entry name" value="Pentein"/>
    <property type="match status" value="1"/>
</dbReference>
<feature type="active site" description="Amidino-cysteine intermediate" evidence="4">
    <location>
        <position position="419"/>
    </location>
</feature>
<dbReference type="CDD" id="cd21136">
    <property type="entry name" value="amidinotransferase_AGAT-like"/>
    <property type="match status" value="1"/>
</dbReference>
<name>A0A0X3NYE3_SCHSO</name>
<keyword evidence="5" id="KW-0472">Membrane</keyword>
<comment type="subcellular location">
    <subcellularLocation>
        <location evidence="5">Mitochondrion inner membrane</location>
    </subcellularLocation>
</comment>
<comment type="function">
    <text evidence="5">Catalyzes the biosynthesis of guanidinoacetate, the immediate precursor of creatine. Creatine plays a vital role in energy metabolism in muscle tissues. May play a role in embryonic and central nervous system development.</text>
</comment>
<keyword evidence="5" id="KW-0496">Mitochondrion</keyword>
<dbReference type="PANTHER" id="PTHR10488">
    <property type="entry name" value="GLYCINE AMIDINOTRANSFERASE, MITOCHONDRIAL"/>
    <property type="match status" value="1"/>
</dbReference>
<gene>
    <name evidence="6" type="ORF">TR115159</name>
</gene>
<dbReference type="GO" id="GO:0006601">
    <property type="term" value="P:creatine biosynthetic process"/>
    <property type="evidence" value="ECO:0007669"/>
    <property type="project" value="UniProtKB-UniRule"/>
</dbReference>
<dbReference type="EC" id="2.1.4.1" evidence="5"/>
<organism evidence="6">
    <name type="scientific">Schistocephalus solidus</name>
    <name type="common">Tapeworm</name>
    <dbReference type="NCBI Taxonomy" id="70667"/>
    <lineage>
        <taxon>Eukaryota</taxon>
        <taxon>Metazoa</taxon>
        <taxon>Spiralia</taxon>
        <taxon>Lophotrochozoa</taxon>
        <taxon>Platyhelminthes</taxon>
        <taxon>Cestoda</taxon>
        <taxon>Eucestoda</taxon>
        <taxon>Diphyllobothriidea</taxon>
        <taxon>Diphyllobothriidae</taxon>
        <taxon>Schistocephalus</taxon>
    </lineage>
</organism>
<dbReference type="GO" id="GO:0005758">
    <property type="term" value="C:mitochondrial intermembrane space"/>
    <property type="evidence" value="ECO:0007669"/>
    <property type="project" value="TreeGrafter"/>
</dbReference>
<comment type="pathway">
    <text evidence="1 5">Amine and polyamine biosynthesis; creatine biosynthesis; creatine from L-arginine and glycine: step 1/2.</text>
</comment>
<comment type="catalytic activity">
    <reaction evidence="5">
        <text>L-arginine + glycine = guanidinoacetate + L-ornithine</text>
        <dbReference type="Rhea" id="RHEA:13201"/>
        <dbReference type="ChEBI" id="CHEBI:32682"/>
        <dbReference type="ChEBI" id="CHEBI:46911"/>
        <dbReference type="ChEBI" id="CHEBI:57305"/>
        <dbReference type="ChEBI" id="CHEBI:57742"/>
        <dbReference type="EC" id="2.1.4.1"/>
    </reaction>
</comment>
<sequence length="446" mass="50898">SNRTRNYLKVTTAFKYNFRPAILEREKMFKSLGTSFSTTYLKTYPVTGRRLSNSGAFQSYSVTTKSSSHSSPVCSWNEWDPLEAIIVGTPEGATVPKLLPEVKACTASQQWKFFEENAGKLWADSIPRKHWQKLEDNIKGLVLILQNEGIEVVRPTPIDFQKEYQTTDFKSTGFYAAMPRDFLLIVGDEIIEATMTWRSRFFEYVAYRPLIIQYWRDGAQWTTAPKPICGSNLIDKTYEAIDEVHRNSLMNSYQYVTTESEPCFDAADFIRAGRDIFAQRSQVTNLAGIDWLRRHLAPKGIRVHQLTFRDARPMHIDATFCLVKPGLAIQNPDRPCDQAEILRAAGWKVVNAPPPLIKDDHPLWLGSKWLSMNTIMLDEKRVLVEKEETTLQELYRANGVTPIPVSMRYANSIGGGFHCWTSDIRRRGGPQSYFDWSCGGIPETLV</sequence>
<evidence type="ECO:0000256" key="4">
    <source>
        <dbReference type="PIRSR" id="PIRSR633195-1"/>
    </source>
</evidence>
<dbReference type="InterPro" id="IPR033195">
    <property type="entry name" value="AmidinoTrfase"/>
</dbReference>
<dbReference type="PANTHER" id="PTHR10488:SF1">
    <property type="entry name" value="GLYCINE AMIDINOTRANSFERASE, MITOCHONDRIAL"/>
    <property type="match status" value="1"/>
</dbReference>
<feature type="non-terminal residue" evidence="6">
    <location>
        <position position="1"/>
    </location>
</feature>
<keyword evidence="5" id="KW-0999">Mitochondrion inner membrane</keyword>
<dbReference type="GO" id="GO:0015068">
    <property type="term" value="F:glycine amidinotransferase activity"/>
    <property type="evidence" value="ECO:0007669"/>
    <property type="project" value="UniProtKB-UniRule"/>
</dbReference>
<comment type="similarity">
    <text evidence="2 5">Belongs to the amidinotransferase family.</text>
</comment>
<dbReference type="Gene3D" id="3.75.10.10">
    <property type="entry name" value="L-arginine/glycine Amidinotransferase, Chain A"/>
    <property type="match status" value="1"/>
</dbReference>
<evidence type="ECO:0000256" key="1">
    <source>
        <dbReference type="ARBA" id="ARBA00004858"/>
    </source>
</evidence>
<dbReference type="UniPathway" id="UPA00104">
    <property type="reaction ID" value="UER00579"/>
</dbReference>
<proteinExistence type="inferred from homology"/>
<comment type="subunit">
    <text evidence="5">Homodimer.</text>
</comment>
<feature type="active site" evidence="4">
    <location>
        <position position="265"/>
    </location>
</feature>
<evidence type="ECO:0000256" key="5">
    <source>
        <dbReference type="RuleBase" id="RU367092"/>
    </source>
</evidence>